<feature type="region of interest" description="Disordered" evidence="6">
    <location>
        <begin position="111"/>
        <end position="182"/>
    </location>
</feature>
<evidence type="ECO:0000256" key="3">
    <source>
        <dbReference type="ARBA" id="ARBA00022692"/>
    </source>
</evidence>
<dbReference type="Proteomes" id="UP000775547">
    <property type="component" value="Unassembled WGS sequence"/>
</dbReference>
<dbReference type="OrthoDB" id="3437016at2759"/>
<proteinExistence type="predicted"/>
<reference evidence="7" key="2">
    <citation type="submission" date="2021-10" db="EMBL/GenBank/DDBJ databases">
        <title>Phylogenomics reveals ancestral predisposition of the termite-cultivated fungus Termitomyces towards a domesticated lifestyle.</title>
        <authorList>
            <person name="Auxier B."/>
            <person name="Grum-Grzhimaylo A."/>
            <person name="Cardenas M.E."/>
            <person name="Lodge J.D."/>
            <person name="Laessoe T."/>
            <person name="Pedersen O."/>
            <person name="Smith M.E."/>
            <person name="Kuyper T.W."/>
            <person name="Franco-Molano E.A."/>
            <person name="Baroni T.J."/>
            <person name="Aanen D.K."/>
        </authorList>
    </citation>
    <scope>NUCLEOTIDE SEQUENCE</scope>
    <source>
        <strain evidence="7">AP01</strain>
        <tissue evidence="7">Mycelium</tissue>
    </source>
</reference>
<evidence type="ECO:0000256" key="2">
    <source>
        <dbReference type="ARBA" id="ARBA00022448"/>
    </source>
</evidence>
<reference evidence="7" key="1">
    <citation type="submission" date="2020-07" db="EMBL/GenBank/DDBJ databases">
        <authorList>
            <person name="Nieuwenhuis M."/>
            <person name="Van De Peppel L.J.J."/>
        </authorList>
    </citation>
    <scope>NUCLEOTIDE SEQUENCE</scope>
    <source>
        <strain evidence="7">AP01</strain>
        <tissue evidence="7">Mycelium</tissue>
    </source>
</reference>
<keyword evidence="2" id="KW-0813">Transport</keyword>
<keyword evidence="8" id="KW-1185">Reference proteome</keyword>
<dbReference type="GO" id="GO:0005886">
    <property type="term" value="C:plasma membrane"/>
    <property type="evidence" value="ECO:0007669"/>
    <property type="project" value="TreeGrafter"/>
</dbReference>
<comment type="caution">
    <text evidence="7">The sequence shown here is derived from an EMBL/GenBank/DDBJ whole genome shotgun (WGS) entry which is preliminary data.</text>
</comment>
<gene>
    <name evidence="7" type="ORF">DXG03_003738</name>
</gene>
<evidence type="ECO:0000256" key="4">
    <source>
        <dbReference type="ARBA" id="ARBA00022989"/>
    </source>
</evidence>
<dbReference type="GO" id="GO:0012505">
    <property type="term" value="C:endomembrane system"/>
    <property type="evidence" value="ECO:0007669"/>
    <property type="project" value="UniProtKB-SubCell"/>
</dbReference>
<comment type="subcellular location">
    <subcellularLocation>
        <location evidence="1">Endomembrane system</location>
        <topology evidence="1">Multi-pass membrane protein</topology>
    </subcellularLocation>
</comment>
<name>A0A9P7G796_9AGAR</name>
<evidence type="ECO:0000256" key="1">
    <source>
        <dbReference type="ARBA" id="ARBA00004127"/>
    </source>
</evidence>
<organism evidence="7 8">
    <name type="scientific">Asterophora parasitica</name>
    <dbReference type="NCBI Taxonomy" id="117018"/>
    <lineage>
        <taxon>Eukaryota</taxon>
        <taxon>Fungi</taxon>
        <taxon>Dikarya</taxon>
        <taxon>Basidiomycota</taxon>
        <taxon>Agaricomycotina</taxon>
        <taxon>Agaricomycetes</taxon>
        <taxon>Agaricomycetidae</taxon>
        <taxon>Agaricales</taxon>
        <taxon>Tricholomatineae</taxon>
        <taxon>Lyophyllaceae</taxon>
        <taxon>Asterophora</taxon>
    </lineage>
</organism>
<dbReference type="PANTHER" id="PTHR23501">
    <property type="entry name" value="MAJOR FACILITATOR SUPERFAMILY"/>
    <property type="match status" value="1"/>
</dbReference>
<keyword evidence="4" id="KW-1133">Transmembrane helix</keyword>
<evidence type="ECO:0000256" key="6">
    <source>
        <dbReference type="SAM" id="MobiDB-lite"/>
    </source>
</evidence>
<protein>
    <submittedName>
        <fullName evidence="7">Uncharacterized protein</fullName>
    </submittedName>
</protein>
<sequence>MAVGTGFGQLFRGIGQVGGVAISSAIFQSRLTSELRQRIHGPDAEEIITKIRRSTQLVATLPPDLRIIARDSYATSLRIVFIFSACSTLLAFLVRAPLKLCLEIPDKHLDQREKADPSDDGTDTLPSTPHILADPESAVDVSEHHPSVKPGPKHRPRRLSTFESAEGVMDLEGDIPTKRSVN</sequence>
<evidence type="ECO:0000313" key="7">
    <source>
        <dbReference type="EMBL" id="KAG5642040.1"/>
    </source>
</evidence>
<dbReference type="PANTHER" id="PTHR23501:SF191">
    <property type="entry name" value="VACUOLAR BASIC AMINO ACID TRANSPORTER 4"/>
    <property type="match status" value="1"/>
</dbReference>
<evidence type="ECO:0000313" key="8">
    <source>
        <dbReference type="Proteomes" id="UP000775547"/>
    </source>
</evidence>
<evidence type="ECO:0000256" key="5">
    <source>
        <dbReference type="ARBA" id="ARBA00023136"/>
    </source>
</evidence>
<dbReference type="AlphaFoldDB" id="A0A9P7G796"/>
<dbReference type="GO" id="GO:0015174">
    <property type="term" value="F:basic amino acid transmembrane transporter activity"/>
    <property type="evidence" value="ECO:0007669"/>
    <property type="project" value="TreeGrafter"/>
</dbReference>
<keyword evidence="5" id="KW-0472">Membrane</keyword>
<accession>A0A9P7G796</accession>
<dbReference type="GO" id="GO:0000329">
    <property type="term" value="C:fungal-type vacuole membrane"/>
    <property type="evidence" value="ECO:0007669"/>
    <property type="project" value="TreeGrafter"/>
</dbReference>
<dbReference type="EMBL" id="JABCKV010000221">
    <property type="protein sequence ID" value="KAG5642040.1"/>
    <property type="molecule type" value="Genomic_DNA"/>
</dbReference>
<keyword evidence="3" id="KW-0812">Transmembrane</keyword>